<dbReference type="Pfam" id="PF06667">
    <property type="entry name" value="PspB"/>
    <property type="match status" value="1"/>
</dbReference>
<organism evidence="2 3">
    <name type="scientific">Dongia rigui</name>
    <dbReference type="NCBI Taxonomy" id="940149"/>
    <lineage>
        <taxon>Bacteria</taxon>
        <taxon>Pseudomonadati</taxon>
        <taxon>Pseudomonadota</taxon>
        <taxon>Alphaproteobacteria</taxon>
        <taxon>Rhodospirillales</taxon>
        <taxon>Dongiaceae</taxon>
        <taxon>Dongia</taxon>
    </lineage>
</organism>
<evidence type="ECO:0000313" key="3">
    <source>
        <dbReference type="Proteomes" id="UP001271769"/>
    </source>
</evidence>
<protein>
    <submittedName>
        <fullName evidence="2">Envelope stress response membrane protein PspB</fullName>
    </submittedName>
</protein>
<keyword evidence="3" id="KW-1185">Reference proteome</keyword>
<accession>A0ABU5E0K6</accession>
<dbReference type="Proteomes" id="UP001271769">
    <property type="component" value="Unassembled WGS sequence"/>
</dbReference>
<name>A0ABU5E0K6_9PROT</name>
<dbReference type="NCBIfam" id="TIGR02976">
    <property type="entry name" value="phageshock_pspB"/>
    <property type="match status" value="1"/>
</dbReference>
<keyword evidence="1" id="KW-0812">Transmembrane</keyword>
<keyword evidence="1" id="KW-0472">Membrane</keyword>
<evidence type="ECO:0000256" key="1">
    <source>
        <dbReference type="SAM" id="Phobius"/>
    </source>
</evidence>
<keyword evidence="1" id="KW-1133">Transmembrane helix</keyword>
<dbReference type="RefSeq" id="WP_320501493.1">
    <property type="nucleotide sequence ID" value="NZ_JAXCLX010000002.1"/>
</dbReference>
<dbReference type="EMBL" id="JAXCLX010000002">
    <property type="protein sequence ID" value="MDY0873024.1"/>
    <property type="molecule type" value="Genomic_DNA"/>
</dbReference>
<feature type="transmembrane region" description="Helical" evidence="1">
    <location>
        <begin position="6"/>
        <end position="25"/>
    </location>
</feature>
<sequence length="78" mass="9052">MSFLEFMSVPAILFMVIVAPLWLIFHYKTRWKDQNTGGSGDEKTKKELWAAAQRLESRVANLEKLLDAEAPGWRETQR</sequence>
<gene>
    <name evidence="2" type="primary">pspB</name>
    <name evidence="2" type="ORF">SMD31_13865</name>
</gene>
<dbReference type="InterPro" id="IPR009554">
    <property type="entry name" value="Phageshock_PspB"/>
</dbReference>
<proteinExistence type="predicted"/>
<reference evidence="2 3" key="1">
    <citation type="journal article" date="2013" name="Antonie Van Leeuwenhoek">
        <title>Dongia rigui sp. nov., isolated from freshwater of a large wetland in Korea.</title>
        <authorList>
            <person name="Baik K.S."/>
            <person name="Hwang Y.M."/>
            <person name="Choi J.S."/>
            <person name="Kwon J."/>
            <person name="Seong C.N."/>
        </authorList>
    </citation>
    <scope>NUCLEOTIDE SEQUENCE [LARGE SCALE GENOMIC DNA]</scope>
    <source>
        <strain evidence="2 3">04SU4-P</strain>
    </source>
</reference>
<comment type="caution">
    <text evidence="2">The sequence shown here is derived from an EMBL/GenBank/DDBJ whole genome shotgun (WGS) entry which is preliminary data.</text>
</comment>
<evidence type="ECO:0000313" key="2">
    <source>
        <dbReference type="EMBL" id="MDY0873024.1"/>
    </source>
</evidence>